<name>A0A543PXH9_9MICO</name>
<dbReference type="GO" id="GO:0016747">
    <property type="term" value="F:acyltransferase activity, transferring groups other than amino-acyl groups"/>
    <property type="evidence" value="ECO:0007669"/>
    <property type="project" value="InterPro"/>
</dbReference>
<dbReference type="InterPro" id="IPR002656">
    <property type="entry name" value="Acyl_transf_3_dom"/>
</dbReference>
<feature type="transmembrane region" description="Helical" evidence="1">
    <location>
        <begin position="46"/>
        <end position="63"/>
    </location>
</feature>
<accession>A0A543PXH9</accession>
<reference evidence="3 4" key="1">
    <citation type="submission" date="2019-06" db="EMBL/GenBank/DDBJ databases">
        <title>Sequencing the genomes of 1000 actinobacteria strains.</title>
        <authorList>
            <person name="Klenk H.-P."/>
        </authorList>
    </citation>
    <scope>NUCLEOTIDE SEQUENCE [LARGE SCALE GENOMIC DNA]</scope>
    <source>
        <strain evidence="3 4">DSM 21776</strain>
    </source>
</reference>
<organism evidence="3 4">
    <name type="scientific">Humibacillus xanthopallidus</name>
    <dbReference type="NCBI Taxonomy" id="412689"/>
    <lineage>
        <taxon>Bacteria</taxon>
        <taxon>Bacillati</taxon>
        <taxon>Actinomycetota</taxon>
        <taxon>Actinomycetes</taxon>
        <taxon>Micrococcales</taxon>
        <taxon>Intrasporangiaceae</taxon>
        <taxon>Humibacillus</taxon>
    </lineage>
</organism>
<dbReference type="InterPro" id="IPR050879">
    <property type="entry name" value="Acyltransferase_3"/>
</dbReference>
<dbReference type="RefSeq" id="WP_185747161.1">
    <property type="nucleotide sequence ID" value="NZ_BAAAQC010000022.1"/>
</dbReference>
<protein>
    <submittedName>
        <fullName evidence="3">Peptidoglycan/LPS O-acetylase OafA/YrhL</fullName>
    </submittedName>
</protein>
<evidence type="ECO:0000256" key="1">
    <source>
        <dbReference type="SAM" id="Phobius"/>
    </source>
</evidence>
<feature type="domain" description="Acyltransferase 3" evidence="2">
    <location>
        <begin position="16"/>
        <end position="341"/>
    </location>
</feature>
<feature type="transmembrane region" description="Helical" evidence="1">
    <location>
        <begin position="21"/>
        <end position="40"/>
    </location>
</feature>
<evidence type="ECO:0000313" key="4">
    <source>
        <dbReference type="Proteomes" id="UP000320085"/>
    </source>
</evidence>
<feature type="transmembrane region" description="Helical" evidence="1">
    <location>
        <begin position="319"/>
        <end position="343"/>
    </location>
</feature>
<feature type="transmembrane region" description="Helical" evidence="1">
    <location>
        <begin position="291"/>
        <end position="313"/>
    </location>
</feature>
<feature type="transmembrane region" description="Helical" evidence="1">
    <location>
        <begin position="84"/>
        <end position="104"/>
    </location>
</feature>
<dbReference type="AlphaFoldDB" id="A0A543PXH9"/>
<dbReference type="Pfam" id="PF01757">
    <property type="entry name" value="Acyl_transf_3"/>
    <property type="match status" value="1"/>
</dbReference>
<evidence type="ECO:0000259" key="2">
    <source>
        <dbReference type="Pfam" id="PF01757"/>
    </source>
</evidence>
<dbReference type="PANTHER" id="PTHR23028:SF53">
    <property type="entry name" value="ACYL_TRANSF_3 DOMAIN-CONTAINING PROTEIN"/>
    <property type="match status" value="1"/>
</dbReference>
<feature type="transmembrane region" description="Helical" evidence="1">
    <location>
        <begin position="148"/>
        <end position="164"/>
    </location>
</feature>
<feature type="transmembrane region" description="Helical" evidence="1">
    <location>
        <begin position="235"/>
        <end position="252"/>
    </location>
</feature>
<evidence type="ECO:0000313" key="3">
    <source>
        <dbReference type="EMBL" id="TQN48787.1"/>
    </source>
</evidence>
<comment type="caution">
    <text evidence="3">The sequence shown here is derived from an EMBL/GenBank/DDBJ whole genome shotgun (WGS) entry which is preliminary data.</text>
</comment>
<feature type="transmembrane region" description="Helical" evidence="1">
    <location>
        <begin position="205"/>
        <end position="223"/>
    </location>
</feature>
<keyword evidence="1" id="KW-0472">Membrane</keyword>
<dbReference type="GO" id="GO:0009103">
    <property type="term" value="P:lipopolysaccharide biosynthetic process"/>
    <property type="evidence" value="ECO:0007669"/>
    <property type="project" value="TreeGrafter"/>
</dbReference>
<sequence>MPSAGSVAPLKSRHIPSLDGLRTVSIVIVFIGHAGLPQVLRDQTGVTIFFFLSGYLITTLLMREQDKTGKISLTGFYLRRVFRILPAMYTVLAVAIAISAFQILESTMTPLGAIASMFQLTNYWIIIDGRGQLPTGMNALWSLNVEEHYYLLFPVLLIAISALLKSRRRQALVLAALCGLFLVWRIVLVYGLHAPIDRIYLATDTRGDSILWGAVFALAWNPVRGRAIAGGRWPWAQFILGVALLGVARILPSNLSMTFGYTIEAMALVFIFTAVISGPDTLMGRVLNWKPIAFLGVLSYSMYLCHRLILMLVAKYLTLGIWGTAAVSLVLTIGVSYLIYRLVEQPMLRLGRRYQPHLDDRTISLVGDPVGQSQRPPATTS</sequence>
<dbReference type="Proteomes" id="UP000320085">
    <property type="component" value="Unassembled WGS sequence"/>
</dbReference>
<keyword evidence="1" id="KW-0812">Transmembrane</keyword>
<keyword evidence="1" id="KW-1133">Transmembrane helix</keyword>
<feature type="transmembrane region" description="Helical" evidence="1">
    <location>
        <begin position="171"/>
        <end position="193"/>
    </location>
</feature>
<proteinExistence type="predicted"/>
<dbReference type="PANTHER" id="PTHR23028">
    <property type="entry name" value="ACETYLTRANSFERASE"/>
    <property type="match status" value="1"/>
</dbReference>
<dbReference type="GO" id="GO:0016020">
    <property type="term" value="C:membrane"/>
    <property type="evidence" value="ECO:0007669"/>
    <property type="project" value="TreeGrafter"/>
</dbReference>
<feature type="transmembrane region" description="Helical" evidence="1">
    <location>
        <begin position="258"/>
        <end position="279"/>
    </location>
</feature>
<gene>
    <name evidence="3" type="ORF">FHX52_1934</name>
</gene>
<dbReference type="EMBL" id="VFQF01000001">
    <property type="protein sequence ID" value="TQN48787.1"/>
    <property type="molecule type" value="Genomic_DNA"/>
</dbReference>